<comment type="caution">
    <text evidence="1">The sequence shown here is derived from an EMBL/GenBank/DDBJ whole genome shotgun (WGS) entry which is preliminary data.</text>
</comment>
<gene>
    <name evidence="1" type="ORF">HNY73_005860</name>
</gene>
<name>A0A8T0FKL7_ARGBR</name>
<protein>
    <submittedName>
        <fullName evidence="1">Uncharacterized protein</fullName>
    </submittedName>
</protein>
<organism evidence="1 2">
    <name type="scientific">Argiope bruennichi</name>
    <name type="common">Wasp spider</name>
    <name type="synonym">Aranea bruennichi</name>
    <dbReference type="NCBI Taxonomy" id="94029"/>
    <lineage>
        <taxon>Eukaryota</taxon>
        <taxon>Metazoa</taxon>
        <taxon>Ecdysozoa</taxon>
        <taxon>Arthropoda</taxon>
        <taxon>Chelicerata</taxon>
        <taxon>Arachnida</taxon>
        <taxon>Araneae</taxon>
        <taxon>Araneomorphae</taxon>
        <taxon>Entelegynae</taxon>
        <taxon>Araneoidea</taxon>
        <taxon>Araneidae</taxon>
        <taxon>Argiope</taxon>
    </lineage>
</organism>
<evidence type="ECO:0000313" key="2">
    <source>
        <dbReference type="Proteomes" id="UP000807504"/>
    </source>
</evidence>
<evidence type="ECO:0000313" key="1">
    <source>
        <dbReference type="EMBL" id="KAF8790915.1"/>
    </source>
</evidence>
<reference evidence="1" key="2">
    <citation type="submission" date="2020-06" db="EMBL/GenBank/DDBJ databases">
        <authorList>
            <person name="Sheffer M."/>
        </authorList>
    </citation>
    <scope>NUCLEOTIDE SEQUENCE</scope>
</reference>
<keyword evidence="2" id="KW-1185">Reference proteome</keyword>
<reference evidence="1" key="1">
    <citation type="journal article" date="2020" name="bioRxiv">
        <title>Chromosome-level reference genome of the European wasp spider Argiope bruennichi: a resource for studies on range expansion and evolutionary adaptation.</title>
        <authorList>
            <person name="Sheffer M.M."/>
            <person name="Hoppe A."/>
            <person name="Krehenwinkel H."/>
            <person name="Uhl G."/>
            <person name="Kuss A.W."/>
            <person name="Jensen L."/>
            <person name="Jensen C."/>
            <person name="Gillespie R.G."/>
            <person name="Hoff K.J."/>
            <person name="Prost S."/>
        </authorList>
    </citation>
    <scope>NUCLEOTIDE SEQUENCE</scope>
</reference>
<dbReference type="Proteomes" id="UP000807504">
    <property type="component" value="Unassembled WGS sequence"/>
</dbReference>
<dbReference type="EMBL" id="JABXBU010000011">
    <property type="protein sequence ID" value="KAF8790915.1"/>
    <property type="molecule type" value="Genomic_DNA"/>
</dbReference>
<sequence length="95" mass="11062">MNVETLRFLATKDCRELLDNYFGDGMGPAEAAKYNKEVLQMKLDFQPSHLTNAIDFCYLNPLWSLHSLCQYEVVVLQKASWRRLYVVLRNVFAPC</sequence>
<accession>A0A8T0FKL7</accession>
<proteinExistence type="predicted"/>
<dbReference type="AlphaFoldDB" id="A0A8T0FKL7"/>